<dbReference type="VEuPathDB" id="FungiDB:ACLA_050290"/>
<dbReference type="AlphaFoldDB" id="A1CI52"/>
<dbReference type="eggNOG" id="ENOG502RMJ5">
    <property type="taxonomic scope" value="Eukaryota"/>
</dbReference>
<evidence type="ECO:0000256" key="1">
    <source>
        <dbReference type="SAM" id="MobiDB-lite"/>
    </source>
</evidence>
<feature type="compositionally biased region" description="Polar residues" evidence="1">
    <location>
        <begin position="271"/>
        <end position="288"/>
    </location>
</feature>
<accession>A1CI52</accession>
<evidence type="ECO:0000313" key="2">
    <source>
        <dbReference type="EMBL" id="EAW10557.1"/>
    </source>
</evidence>
<dbReference type="RefSeq" id="XP_001271983.1">
    <property type="nucleotide sequence ID" value="XM_001271982.1"/>
</dbReference>
<proteinExistence type="predicted"/>
<protein>
    <submittedName>
        <fullName evidence="2">Uncharacterized protein</fullName>
    </submittedName>
</protein>
<feature type="compositionally biased region" description="Basic residues" evidence="1">
    <location>
        <begin position="185"/>
        <end position="201"/>
    </location>
</feature>
<feature type="region of interest" description="Disordered" evidence="1">
    <location>
        <begin position="181"/>
        <end position="229"/>
    </location>
</feature>
<evidence type="ECO:0000313" key="3">
    <source>
        <dbReference type="Proteomes" id="UP000006701"/>
    </source>
</evidence>
<keyword evidence="3" id="KW-1185">Reference proteome</keyword>
<dbReference type="Proteomes" id="UP000006701">
    <property type="component" value="Unassembled WGS sequence"/>
</dbReference>
<dbReference type="OrthoDB" id="4757558at2759"/>
<feature type="compositionally biased region" description="Polar residues" evidence="1">
    <location>
        <begin position="445"/>
        <end position="459"/>
    </location>
</feature>
<feature type="region of interest" description="Disordered" evidence="1">
    <location>
        <begin position="392"/>
        <end position="461"/>
    </location>
</feature>
<feature type="compositionally biased region" description="Polar residues" evidence="1">
    <location>
        <begin position="119"/>
        <end position="128"/>
    </location>
</feature>
<dbReference type="HOGENOM" id="CLU_019517_0_0_1"/>
<feature type="region of interest" description="Disordered" evidence="1">
    <location>
        <begin position="271"/>
        <end position="304"/>
    </location>
</feature>
<dbReference type="EMBL" id="DS027054">
    <property type="protein sequence ID" value="EAW10557.1"/>
    <property type="molecule type" value="Genomic_DNA"/>
</dbReference>
<sequence length="790" mass="88470">MISRPGGVLDPTLGQGGGMVVKDIEDWILEASEHSPLMVQAFSVARFPRNLSDPIDLSRLELSDSYQANYLLLDHSTCLMSASSAPNKETSPFSYTVEMSRCLPETESWTCETEGRQKPSPQEQQTRSNAINLIRARTLTRLSPTEAPSLGDTCSLSSDPFHSSSAQSAYSDLGPVVIMQPIQASKKKKKKKKPPKIRIFHKNSETSADKDQVHMKSESLAQPSNDKDRAMMTVTETQDQKNLQQGQFPLQHDLLNDQPKSQILYTSLFRSETQQSDPQQEGPKNSAETRIPSWNPAGDHKSSLATLQDAPAPSAHNPLLAPFRQHLDLDHDDCKLTSSEKQKGSFTGDITPKAAGCLQHLNVPACDVEGKGTTANAQSWAAVAAKGLSTFSTGSNVQHPPNYKKAKPGSSQPKAVKKKKCSQHKAYPEDRESPKIVTSHAHPSPSDTKTETATSTQPTRADITKVNSEAFFWQLDSHGFPCAKYGCDKRCNLWDGSTVICPKCGPFSEVRYCSKDHLLEDIKEHWLSCGQLTFTHPCRENSIPQDVRKGPPLIPCLHHYDTPERHRQAVYFNIMAREGDYFIFSDYVDWAQAGYPRSTLETRCANRVLHTVRIEDREKKDRFRRVLAACLFMTIEVHELADYLYRLIRDELRAQGIWFMEVEVMLKCQIHAELAINILPEITGERHACETDWDGKNRRHCQDAVCRGEYRRLLGSIEGKGHSHLVNNLEGTYWILRAARTTHPKVNDPSARMRGHGFVSVAEEDRRIYQRGEGWDGAGTGPMEIEGINA</sequence>
<gene>
    <name evidence="2" type="ORF">ACLA_050290</name>
</gene>
<dbReference type="KEGG" id="act:ACLA_050290"/>
<feature type="region of interest" description="Disordered" evidence="1">
    <location>
        <begin position="108"/>
        <end position="128"/>
    </location>
</feature>
<name>A1CI52_ASPCL</name>
<organism evidence="2 3">
    <name type="scientific">Aspergillus clavatus (strain ATCC 1007 / CBS 513.65 / DSM 816 / NCTC 3887 / NRRL 1 / QM 1276 / 107)</name>
    <dbReference type="NCBI Taxonomy" id="344612"/>
    <lineage>
        <taxon>Eukaryota</taxon>
        <taxon>Fungi</taxon>
        <taxon>Dikarya</taxon>
        <taxon>Ascomycota</taxon>
        <taxon>Pezizomycotina</taxon>
        <taxon>Eurotiomycetes</taxon>
        <taxon>Eurotiomycetidae</taxon>
        <taxon>Eurotiales</taxon>
        <taxon>Aspergillaceae</taxon>
        <taxon>Aspergillus</taxon>
        <taxon>Aspergillus subgen. Fumigati</taxon>
    </lineage>
</organism>
<dbReference type="GeneID" id="4703768"/>
<reference evidence="2 3" key="1">
    <citation type="journal article" date="2008" name="PLoS Genet.">
        <title>Genomic islands in the pathogenic filamentous fungus Aspergillus fumigatus.</title>
        <authorList>
            <person name="Fedorova N.D."/>
            <person name="Khaldi N."/>
            <person name="Joardar V.S."/>
            <person name="Maiti R."/>
            <person name="Amedeo P."/>
            <person name="Anderson M.J."/>
            <person name="Crabtree J."/>
            <person name="Silva J.C."/>
            <person name="Badger J.H."/>
            <person name="Albarraq A."/>
            <person name="Angiuoli S."/>
            <person name="Bussey H."/>
            <person name="Bowyer P."/>
            <person name="Cotty P.J."/>
            <person name="Dyer P.S."/>
            <person name="Egan A."/>
            <person name="Galens K."/>
            <person name="Fraser-Liggett C.M."/>
            <person name="Haas B.J."/>
            <person name="Inman J.M."/>
            <person name="Kent R."/>
            <person name="Lemieux S."/>
            <person name="Malavazi I."/>
            <person name="Orvis J."/>
            <person name="Roemer T."/>
            <person name="Ronning C.M."/>
            <person name="Sundaram J.P."/>
            <person name="Sutton G."/>
            <person name="Turner G."/>
            <person name="Venter J.C."/>
            <person name="White O.R."/>
            <person name="Whitty B.R."/>
            <person name="Youngman P."/>
            <person name="Wolfe K.H."/>
            <person name="Goldman G.H."/>
            <person name="Wortman J.R."/>
            <person name="Jiang B."/>
            <person name="Denning D.W."/>
            <person name="Nierman W.C."/>
        </authorList>
    </citation>
    <scope>NUCLEOTIDE SEQUENCE [LARGE SCALE GENOMIC DNA]</scope>
    <source>
        <strain evidence="3">ATCC 1007 / CBS 513.65 / DSM 816 / NCTC 3887 / NRRL 1</strain>
    </source>
</reference>
<feature type="compositionally biased region" description="Basic and acidic residues" evidence="1">
    <location>
        <begin position="202"/>
        <end position="217"/>
    </location>
</feature>